<dbReference type="EMBL" id="WHVL01000003">
    <property type="protein sequence ID" value="MCB8889145.1"/>
    <property type="molecule type" value="Genomic_DNA"/>
</dbReference>
<evidence type="ECO:0000313" key="3">
    <source>
        <dbReference type="EMBL" id="MCB8889145.1"/>
    </source>
</evidence>
<gene>
    <name evidence="3" type="ORF">GEV37_08485</name>
</gene>
<comment type="caution">
    <text evidence="3">The sequence shown here is derived from an EMBL/GenBank/DDBJ whole genome shotgun (WGS) entry which is preliminary data.</text>
</comment>
<dbReference type="InterPro" id="IPR005346">
    <property type="entry name" value="RnfH"/>
</dbReference>
<dbReference type="SUPFAM" id="SSF54285">
    <property type="entry name" value="MoaD/ThiS"/>
    <property type="match status" value="1"/>
</dbReference>
<keyword evidence="4" id="KW-1185">Reference proteome</keyword>
<comment type="similarity">
    <text evidence="1 2">Belongs to the UPF0125 (RnfH) family.</text>
</comment>
<dbReference type="RefSeq" id="WP_227389820.1">
    <property type="nucleotide sequence ID" value="NZ_JBHSCJ010000004.1"/>
</dbReference>
<dbReference type="PANTHER" id="PTHR37483:SF1">
    <property type="entry name" value="UPF0125 PROTEIN RATB"/>
    <property type="match status" value="1"/>
</dbReference>
<dbReference type="Gene3D" id="3.10.20.280">
    <property type="entry name" value="RnfH-like"/>
    <property type="match status" value="1"/>
</dbReference>
<protein>
    <recommendedName>
        <fullName evidence="2">UPF0125 protein GEV37_08485</fullName>
    </recommendedName>
</protein>
<organism evidence="3 4">
    <name type="scientific">Vreelandella malpeensis</name>
    <dbReference type="NCBI Taxonomy" id="1172368"/>
    <lineage>
        <taxon>Bacteria</taxon>
        <taxon>Pseudomonadati</taxon>
        <taxon>Pseudomonadota</taxon>
        <taxon>Gammaproteobacteria</taxon>
        <taxon>Oceanospirillales</taxon>
        <taxon>Halomonadaceae</taxon>
        <taxon>Vreelandella</taxon>
    </lineage>
</organism>
<proteinExistence type="inferred from homology"/>
<dbReference type="HAMAP" id="MF_00460">
    <property type="entry name" value="UPF0125_RnfH"/>
    <property type="match status" value="1"/>
</dbReference>
<dbReference type="Proteomes" id="UP001319882">
    <property type="component" value="Unassembled WGS sequence"/>
</dbReference>
<sequence length="106" mass="11486">MAGSAENAPFLVEVAFATPACQRVVSVEVMGETTAREAVALAGLPLLFPEVSPALFDEAPLGVFGKTLREPQRQTLSPGDRIEVYRPLEIDPKAARLARARRQAKR</sequence>
<name>A0ABS8DTE5_9GAMM</name>
<dbReference type="Pfam" id="PF03658">
    <property type="entry name" value="Ub-RnfH"/>
    <property type="match status" value="1"/>
</dbReference>
<reference evidence="3 4" key="1">
    <citation type="journal article" date="2021" name="Sci. Rep.">
        <title>Genome analysis of a halophilic bacterium Halomonas malpeensis YU-PRIM-29(T) reveals its exopolysaccharide and pigment producing capabilities.</title>
        <authorList>
            <person name="Athmika"/>
            <person name="Ghate S.D."/>
            <person name="Arun A.B."/>
            <person name="Rao S.S."/>
            <person name="Kumar S.T.A."/>
            <person name="Kandiyil M.K."/>
            <person name="Saptami K."/>
            <person name="Rekha P.D."/>
        </authorList>
    </citation>
    <scope>NUCLEOTIDE SEQUENCE [LARGE SCALE GENOMIC DNA]</scope>
    <source>
        <strain evidence="4">prim 29</strain>
    </source>
</reference>
<evidence type="ECO:0000256" key="1">
    <source>
        <dbReference type="ARBA" id="ARBA00010645"/>
    </source>
</evidence>
<dbReference type="InterPro" id="IPR037021">
    <property type="entry name" value="RnfH_sf"/>
</dbReference>
<evidence type="ECO:0000256" key="2">
    <source>
        <dbReference type="HAMAP-Rule" id="MF_00460"/>
    </source>
</evidence>
<dbReference type="PANTHER" id="PTHR37483">
    <property type="entry name" value="UPF0125 PROTEIN RATB"/>
    <property type="match status" value="1"/>
</dbReference>
<accession>A0ABS8DTE5</accession>
<dbReference type="InterPro" id="IPR016155">
    <property type="entry name" value="Mopterin_synth/thiamin_S_b"/>
</dbReference>
<evidence type="ECO:0000313" key="4">
    <source>
        <dbReference type="Proteomes" id="UP001319882"/>
    </source>
</evidence>